<evidence type="ECO:0000259" key="4">
    <source>
        <dbReference type="Pfam" id="PF07167"/>
    </source>
</evidence>
<protein>
    <submittedName>
        <fullName evidence="6">Poly(3-hydroxyalkanoate) polymerase subunit PhaC</fullName>
        <ecNumber evidence="6">2.3.1.-</ecNumber>
    </submittedName>
</protein>
<dbReference type="EC" id="2.3.1.-" evidence="6"/>
<dbReference type="Proteomes" id="UP000320225">
    <property type="component" value="Unassembled WGS sequence"/>
</dbReference>
<dbReference type="InterPro" id="IPR022211">
    <property type="entry name" value="PHBC_N"/>
</dbReference>
<dbReference type="RefSeq" id="WP_143892729.1">
    <property type="nucleotide sequence ID" value="NZ_VJND01000001.1"/>
</dbReference>
<feature type="domain" description="Poly-beta-hydroxybutyrate polymerase N-terminal" evidence="4">
    <location>
        <begin position="133"/>
        <end position="303"/>
    </location>
</feature>
<dbReference type="InterPro" id="IPR051321">
    <property type="entry name" value="PHA/PHB_synthase"/>
</dbReference>
<keyword evidence="7" id="KW-1185">Reference proteome</keyword>
<evidence type="ECO:0000256" key="1">
    <source>
        <dbReference type="ARBA" id="ARBA00022679"/>
    </source>
</evidence>
<dbReference type="GO" id="GO:0042619">
    <property type="term" value="P:poly-hydroxybutyrate biosynthetic process"/>
    <property type="evidence" value="ECO:0007669"/>
    <property type="project" value="InterPro"/>
</dbReference>
<evidence type="ECO:0000256" key="3">
    <source>
        <dbReference type="SAM" id="MobiDB-lite"/>
    </source>
</evidence>
<feature type="region of interest" description="Disordered" evidence="3">
    <location>
        <begin position="102"/>
        <end position="129"/>
    </location>
</feature>
<dbReference type="PANTHER" id="PTHR36837">
    <property type="entry name" value="POLY(3-HYDROXYALKANOATE) POLYMERASE SUBUNIT PHAC"/>
    <property type="match status" value="1"/>
</dbReference>
<dbReference type="Pfam" id="PF12551">
    <property type="entry name" value="PHBC_N"/>
    <property type="match status" value="1"/>
</dbReference>
<feature type="compositionally biased region" description="Basic and acidic residues" evidence="3">
    <location>
        <begin position="1"/>
        <end position="11"/>
    </location>
</feature>
<reference evidence="6 7" key="1">
    <citation type="submission" date="2019-07" db="EMBL/GenBank/DDBJ databases">
        <title>Tepidimonas sediminis YIM 72259 draft genome.</title>
        <authorList>
            <person name="Da Costa M.S."/>
            <person name="Froufe H.J.C."/>
            <person name="Egas C."/>
            <person name="Albuquerque L."/>
        </authorList>
    </citation>
    <scope>NUCLEOTIDE SEQUENCE [LARGE SCALE GENOMIC DNA]</scope>
    <source>
        <strain evidence="6 7">YIM 72259</strain>
    </source>
</reference>
<dbReference type="InterPro" id="IPR029058">
    <property type="entry name" value="AB_hydrolase_fold"/>
</dbReference>
<dbReference type="PANTHER" id="PTHR36837:SF5">
    <property type="entry name" value="POLY-3-HYDROXYBUTYRATE SYNTHASE"/>
    <property type="match status" value="1"/>
</dbReference>
<feature type="region of interest" description="Disordered" evidence="3">
    <location>
        <begin position="1"/>
        <end position="29"/>
    </location>
</feature>
<keyword evidence="1 6" id="KW-0808">Transferase</keyword>
<proteinExistence type="predicted"/>
<feature type="compositionally biased region" description="Low complexity" evidence="3">
    <location>
        <begin position="12"/>
        <end position="21"/>
    </location>
</feature>
<comment type="caution">
    <text evidence="6">The sequence shown here is derived from an EMBL/GenBank/DDBJ whole genome shotgun (WGS) entry which is preliminary data.</text>
</comment>
<evidence type="ECO:0000259" key="5">
    <source>
        <dbReference type="Pfam" id="PF12551"/>
    </source>
</evidence>
<dbReference type="AlphaFoldDB" id="A0A554WUY7"/>
<dbReference type="OrthoDB" id="7208816at2"/>
<dbReference type="EMBL" id="VJND01000001">
    <property type="protein sequence ID" value="TSE27377.1"/>
    <property type="molecule type" value="Genomic_DNA"/>
</dbReference>
<accession>A0A554WUY7</accession>
<dbReference type="Gene3D" id="3.40.50.1820">
    <property type="entry name" value="alpha/beta hydrolase"/>
    <property type="match status" value="1"/>
</dbReference>
<organism evidence="6 7">
    <name type="scientific">Tepidimonas sediminis</name>
    <dbReference type="NCBI Taxonomy" id="2588941"/>
    <lineage>
        <taxon>Bacteria</taxon>
        <taxon>Pseudomonadati</taxon>
        <taxon>Pseudomonadota</taxon>
        <taxon>Betaproteobacteria</taxon>
        <taxon>Burkholderiales</taxon>
        <taxon>Tepidimonas</taxon>
    </lineage>
</organism>
<dbReference type="Pfam" id="PF07167">
    <property type="entry name" value="PhaC_N"/>
    <property type="match status" value="1"/>
</dbReference>
<dbReference type="SUPFAM" id="SSF53474">
    <property type="entry name" value="alpha/beta-Hydrolases"/>
    <property type="match status" value="1"/>
</dbReference>
<feature type="domain" description="Poly-beta-hydroxybutyrate polymerase N-terminal" evidence="5">
    <location>
        <begin position="31"/>
        <end position="69"/>
    </location>
</feature>
<evidence type="ECO:0000313" key="7">
    <source>
        <dbReference type="Proteomes" id="UP000320225"/>
    </source>
</evidence>
<gene>
    <name evidence="6" type="primary">phaC_1</name>
    <name evidence="6" type="ORF">Tsedi_00211</name>
</gene>
<dbReference type="GO" id="GO:0016746">
    <property type="term" value="F:acyltransferase activity"/>
    <property type="evidence" value="ECO:0007669"/>
    <property type="project" value="UniProtKB-KW"/>
</dbReference>
<evidence type="ECO:0000313" key="6">
    <source>
        <dbReference type="EMBL" id="TSE27377.1"/>
    </source>
</evidence>
<keyword evidence="2 6" id="KW-0012">Acyltransferase</keyword>
<feature type="region of interest" description="Disordered" evidence="3">
    <location>
        <begin position="606"/>
        <end position="628"/>
    </location>
</feature>
<dbReference type="InterPro" id="IPR010941">
    <property type="entry name" value="PhaC_N"/>
</dbReference>
<evidence type="ECO:0000256" key="2">
    <source>
        <dbReference type="ARBA" id="ARBA00023315"/>
    </source>
</evidence>
<name>A0A554WUY7_9BURK</name>
<sequence>MLHPRRLDHDAPTGAAAAWPAGHRRADDDGHALDRQASVLMAQLWSGISPISLALAATDWALHLASSPGSQWRLSRQAAELAHAWWQEAWRAWARTAAASLPAVRQPDAPTEAAGSTAPQPQAESPLAQALAEDARYADPAWQRWPWWALAGAGKALELWWQQAAALRGMQPHSREQMRFYGRQWLDAWAPSNVLWTNPQALQRAWETGGQSLVKGWGRMVEDVQWRLGLQSPPRRFDPELAPGRGLATTPGQVVLRNALIELIQYAPTTPTVQREPVLVIPSCIMKYYILDLSPHNSLVRWLVGQGHTVYIVSWKNPDEDDALLGMDDYVRDGVLAALDHVRCATGAPVHLMGYCLGGTFAAIAAAALGGGDARLGCQRAVEGTEEEVLASLTLLAAETDFKEPGELGILIDEAQVRLLEDMMAARGYLTGQQMAGSFQFLHSRELVWSSQTRRWLLGEDEVGNDLMAWNADVTRLPAVMHSQYLRGCYLNNDLAEGRFQFEGQPIALRDIRVPVFAVGTVKDHVAPWRSVYKIHHLVSADVTFALTNGGHNAGIVSEPGHRGRYHHLLTTPADHPWRTPDEWLAAAPRLEGSWWPSWSAWLKQQGSGQEVPARQPPQDPALGPAPGRYVMVRYGD</sequence>